<evidence type="ECO:0000313" key="2">
    <source>
        <dbReference type="EMBL" id="KLO19611.1"/>
    </source>
</evidence>
<feature type="region of interest" description="Disordered" evidence="1">
    <location>
        <begin position="156"/>
        <end position="251"/>
    </location>
</feature>
<keyword evidence="3" id="KW-1185">Reference proteome</keyword>
<name>A0A0H2SRB3_9AGAM</name>
<protein>
    <submittedName>
        <fullName evidence="2">Uncharacterized protein</fullName>
    </submittedName>
</protein>
<proteinExistence type="predicted"/>
<feature type="region of interest" description="Disordered" evidence="1">
    <location>
        <begin position="1"/>
        <end position="29"/>
    </location>
</feature>
<dbReference type="Proteomes" id="UP000053477">
    <property type="component" value="Unassembled WGS sequence"/>
</dbReference>
<accession>A0A0H2SRB3</accession>
<dbReference type="EMBL" id="KQ085885">
    <property type="protein sequence ID" value="KLO19611.1"/>
    <property type="molecule type" value="Genomic_DNA"/>
</dbReference>
<organism evidence="2 3">
    <name type="scientific">Schizopora paradoxa</name>
    <dbReference type="NCBI Taxonomy" id="27342"/>
    <lineage>
        <taxon>Eukaryota</taxon>
        <taxon>Fungi</taxon>
        <taxon>Dikarya</taxon>
        <taxon>Basidiomycota</taxon>
        <taxon>Agaricomycotina</taxon>
        <taxon>Agaricomycetes</taxon>
        <taxon>Hymenochaetales</taxon>
        <taxon>Schizoporaceae</taxon>
        <taxon>Schizopora</taxon>
    </lineage>
</organism>
<evidence type="ECO:0000313" key="3">
    <source>
        <dbReference type="Proteomes" id="UP000053477"/>
    </source>
</evidence>
<dbReference type="AlphaFoldDB" id="A0A0H2SRB3"/>
<gene>
    <name evidence="2" type="ORF">SCHPADRAFT_935112</name>
</gene>
<sequence>MSGVKREGCSVAPNSEGDEMGRCEGTRTKGGRCSKLAKDNGNGRFFCSYHIDQLYDPPKRTGKSSAWVSIQEAEKWKFLKQRELALFAGIISSKGRISSSLFIISQDDIANELERISLRMENMERNVSETSILIGMHDASLQSIINLAFRANSRGDSRAADLDDAPTDIDTDDESDAEQGGEGGKLMKQDGAGISEPERVSSAVRQPIHDDRKLKRVTTSPRRSPRLFGSDSSDVYPPGSFNPFGAGRMVL</sequence>
<evidence type="ECO:0000256" key="1">
    <source>
        <dbReference type="SAM" id="MobiDB-lite"/>
    </source>
</evidence>
<reference evidence="2 3" key="1">
    <citation type="submission" date="2015-04" db="EMBL/GenBank/DDBJ databases">
        <title>Complete genome sequence of Schizopora paradoxa KUC8140, a cosmopolitan wood degrader in East Asia.</title>
        <authorList>
            <consortium name="DOE Joint Genome Institute"/>
            <person name="Min B."/>
            <person name="Park H."/>
            <person name="Jang Y."/>
            <person name="Kim J.-J."/>
            <person name="Kim K.H."/>
            <person name="Pangilinan J."/>
            <person name="Lipzen A."/>
            <person name="Riley R."/>
            <person name="Grigoriev I.V."/>
            <person name="Spatafora J.W."/>
            <person name="Choi I.-G."/>
        </authorList>
    </citation>
    <scope>NUCLEOTIDE SEQUENCE [LARGE SCALE GENOMIC DNA]</scope>
    <source>
        <strain evidence="2 3">KUC8140</strain>
    </source>
</reference>
<dbReference type="InParanoid" id="A0A0H2SRB3"/>
<feature type="compositionally biased region" description="Acidic residues" evidence="1">
    <location>
        <begin position="162"/>
        <end position="179"/>
    </location>
</feature>